<reference evidence="6 7" key="1">
    <citation type="journal article" date="2016" name="Sci. Rep.">
        <title>Draft genome sequencing and secretome analysis of fungal phytopathogen Ascochyta rabiei provides insight into the necrotrophic effector repertoire.</title>
        <authorList>
            <person name="Verma S."/>
            <person name="Gazara R.K."/>
            <person name="Nizam S."/>
            <person name="Parween S."/>
            <person name="Chattopadhyay D."/>
            <person name="Verma P.K."/>
        </authorList>
    </citation>
    <scope>NUCLEOTIDE SEQUENCE [LARGE SCALE GENOMIC DNA]</scope>
    <source>
        <strain evidence="6 7">ArDII</strain>
    </source>
</reference>
<dbReference type="GO" id="GO:0006355">
    <property type="term" value="P:regulation of DNA-templated transcription"/>
    <property type="evidence" value="ECO:0007669"/>
    <property type="project" value="InterPro"/>
</dbReference>
<dbReference type="PRINTS" id="PR00038">
    <property type="entry name" value="HTHLUXR"/>
</dbReference>
<dbReference type="InterPro" id="IPR000792">
    <property type="entry name" value="Tscrpt_reg_LuxR_C"/>
</dbReference>
<dbReference type="GO" id="GO:0003677">
    <property type="term" value="F:DNA binding"/>
    <property type="evidence" value="ECO:0007669"/>
    <property type="project" value="UniProtKB-KW"/>
</dbReference>
<dbReference type="EMBL" id="JYNV01000060">
    <property type="protein sequence ID" value="KZM27539.1"/>
    <property type="molecule type" value="Genomic_DNA"/>
</dbReference>
<dbReference type="PANTHER" id="PTHR44688">
    <property type="entry name" value="DNA-BINDING TRANSCRIPTIONAL ACTIVATOR DEVR_DOSR"/>
    <property type="match status" value="1"/>
</dbReference>
<organism evidence="6 7">
    <name type="scientific">Didymella rabiei</name>
    <name type="common">Chickpea ascochyta blight fungus</name>
    <name type="synonym">Mycosphaerella rabiei</name>
    <dbReference type="NCBI Taxonomy" id="5454"/>
    <lineage>
        <taxon>Eukaryota</taxon>
        <taxon>Fungi</taxon>
        <taxon>Dikarya</taxon>
        <taxon>Ascomycota</taxon>
        <taxon>Pezizomycotina</taxon>
        <taxon>Dothideomycetes</taxon>
        <taxon>Pleosporomycetidae</taxon>
        <taxon>Pleosporales</taxon>
        <taxon>Pleosporineae</taxon>
        <taxon>Didymellaceae</taxon>
        <taxon>Ascochyta</taxon>
    </lineage>
</organism>
<evidence type="ECO:0000313" key="6">
    <source>
        <dbReference type="EMBL" id="KZM27539.1"/>
    </source>
</evidence>
<evidence type="ECO:0000313" key="7">
    <source>
        <dbReference type="Proteomes" id="UP000076837"/>
    </source>
</evidence>
<dbReference type="Gene3D" id="1.10.10.10">
    <property type="entry name" value="Winged helix-like DNA-binding domain superfamily/Winged helix DNA-binding domain"/>
    <property type="match status" value="1"/>
</dbReference>
<dbReference type="SUPFAM" id="SSF46894">
    <property type="entry name" value="C-terminal effector domain of the bipartite response regulators"/>
    <property type="match status" value="1"/>
</dbReference>
<evidence type="ECO:0000259" key="5">
    <source>
        <dbReference type="PROSITE" id="PS50043"/>
    </source>
</evidence>
<dbReference type="InterPro" id="IPR036388">
    <property type="entry name" value="WH-like_DNA-bd_sf"/>
</dbReference>
<feature type="domain" description="HTH luxR-type" evidence="5">
    <location>
        <begin position="809"/>
        <end position="874"/>
    </location>
</feature>
<keyword evidence="7" id="KW-1185">Reference proteome</keyword>
<protein>
    <recommendedName>
        <fullName evidence="5">HTH luxR-type domain-containing protein</fullName>
    </recommendedName>
</protein>
<comment type="caution">
    <text evidence="6">The sequence shown here is derived from an EMBL/GenBank/DDBJ whole genome shotgun (WGS) entry which is preliminary data.</text>
</comment>
<dbReference type="Proteomes" id="UP000076837">
    <property type="component" value="Unassembled WGS sequence"/>
</dbReference>
<evidence type="ECO:0000256" key="2">
    <source>
        <dbReference type="ARBA" id="ARBA00023125"/>
    </source>
</evidence>
<keyword evidence="1" id="KW-0805">Transcription regulation</keyword>
<dbReference type="InterPro" id="IPR016032">
    <property type="entry name" value="Sig_transdc_resp-reg_C-effctor"/>
</dbReference>
<dbReference type="PANTHER" id="PTHR44688:SF16">
    <property type="entry name" value="DNA-BINDING TRANSCRIPTIONAL ACTIVATOR DEVR_DOSR"/>
    <property type="match status" value="1"/>
</dbReference>
<gene>
    <name evidence="6" type="ORF">ST47_g1254</name>
</gene>
<keyword evidence="2" id="KW-0238">DNA-binding</keyword>
<dbReference type="AlphaFoldDB" id="A0A163L6I2"/>
<dbReference type="CDD" id="cd06170">
    <property type="entry name" value="LuxR_C_like"/>
    <property type="match status" value="1"/>
</dbReference>
<feature type="region of interest" description="Disordered" evidence="4">
    <location>
        <begin position="1"/>
        <end position="28"/>
    </location>
</feature>
<dbReference type="Pfam" id="PF00196">
    <property type="entry name" value="GerE"/>
    <property type="match status" value="1"/>
</dbReference>
<evidence type="ECO:0000256" key="1">
    <source>
        <dbReference type="ARBA" id="ARBA00023015"/>
    </source>
</evidence>
<dbReference type="SMART" id="SM00421">
    <property type="entry name" value="HTH_LUXR"/>
    <property type="match status" value="1"/>
</dbReference>
<keyword evidence="3" id="KW-0804">Transcription</keyword>
<proteinExistence type="predicted"/>
<evidence type="ECO:0000256" key="3">
    <source>
        <dbReference type="ARBA" id="ARBA00023163"/>
    </source>
</evidence>
<feature type="compositionally biased region" description="Polar residues" evidence="4">
    <location>
        <begin position="1"/>
        <end position="11"/>
    </location>
</feature>
<sequence>MTSTSNRSQLSRAKRNPRGRGTLQRRLAGRGATAIRPRLLGLMERSAGLTVIDSPLGFGKTELAALWLTTLGQVPSRPVVWVPAPSHRMTPLEYWNTALAVIQDSLESLEAPPRMREDPVGAIESLLDSSPAPFVLVFNRIDLVEGDEVGRRIVDLIVRLPGLKVIVTLQDRSATDLLEDVRVDEYLCANDLRYTLDESTVLFAEAGIHLPSGIVHSICERVAGVPVLMKVALSAVAGLSEPSRGRERVQQRVDQAIHAYVSRTAPRSGKSLELFDFATTIAAARTVTPEIARVLSDDLDVEGKLDLLESFGLIFRNGFEGEPSWYFAPSVRLAFIQIRAEQGDGFEDPFQVLVDHALGTSDIAGAVHYALDGRKWTRVLDILERHWADLLVDHTGLVRTALQSIPGDVLSSNPSILVGRDLLESRLRPQLINGDSLPTEPAELRAIGGSPHAHSLLNVGTVQSVVLRTSGKYQRSTEITRKLAHVVYGLGDESLGALGSQLPALRLIWGVSHQLTGDLGDAAVELRLAYQGAVQHGPEFVLRHAAGNAALNSALIGDVAHATDWLHLESTHPDVSGWLGPPSHMGGAIARALVACDSVDLHAGAAAMDALAEVTPPGDLWAFAAYTYTRFALLQSDPFSGLISLQRAVATHGHVNPCERSLGDALLTAARIDLLLASGEGTKALEESVAAPHTFAVVTVSVARAHLLTGSPSQALELCREIDWSGQYLTRFRLESLLIECAALCELGRIPAAASTWEEARGLLETSGVLSALATIPRDLIRQLEDRAEGSSSAVATFLESEAAQMYPATIVRVQLTKREMDVLVELGLGIPIGEIARRLFVSNNTLKSHLRALYRKLGAHSREEAVASAHRHNLLGSGQD</sequence>
<evidence type="ECO:0000256" key="4">
    <source>
        <dbReference type="SAM" id="MobiDB-lite"/>
    </source>
</evidence>
<dbReference type="PROSITE" id="PS50043">
    <property type="entry name" value="HTH_LUXR_2"/>
    <property type="match status" value="1"/>
</dbReference>
<accession>A0A163L6I2</accession>
<name>A0A163L6I2_DIDRA</name>